<dbReference type="InParanoid" id="B4IXA2"/>
<gene>
    <name evidence="1" type="primary">Dgri\GH16864</name>
    <name evidence="1" type="ORF">Dgri_GH16864</name>
</gene>
<name>B4IXA2_DROGR</name>
<proteinExistence type="predicted"/>
<dbReference type="HOGENOM" id="CLU_2148409_0_0_1"/>
<evidence type="ECO:0000313" key="2">
    <source>
        <dbReference type="Proteomes" id="UP000001070"/>
    </source>
</evidence>
<organism evidence="2">
    <name type="scientific">Drosophila grimshawi</name>
    <name type="common">Hawaiian fruit fly</name>
    <name type="synonym">Idiomyia grimshawi</name>
    <dbReference type="NCBI Taxonomy" id="7222"/>
    <lineage>
        <taxon>Eukaryota</taxon>
        <taxon>Metazoa</taxon>
        <taxon>Ecdysozoa</taxon>
        <taxon>Arthropoda</taxon>
        <taxon>Hexapoda</taxon>
        <taxon>Insecta</taxon>
        <taxon>Pterygota</taxon>
        <taxon>Neoptera</taxon>
        <taxon>Endopterygota</taxon>
        <taxon>Diptera</taxon>
        <taxon>Brachycera</taxon>
        <taxon>Muscomorpha</taxon>
        <taxon>Ephydroidea</taxon>
        <taxon>Drosophilidae</taxon>
        <taxon>Drosophila</taxon>
        <taxon>Hawaiian Drosophila</taxon>
    </lineage>
</organism>
<dbReference type="AlphaFoldDB" id="B4IXA2"/>
<evidence type="ECO:0000313" key="1">
    <source>
        <dbReference type="EMBL" id="EDV97434.1"/>
    </source>
</evidence>
<dbReference type="Proteomes" id="UP000001070">
    <property type="component" value="Unassembled WGS sequence"/>
</dbReference>
<sequence>MTSDLEYILTNCEHSPRLLMSHQLQLPQLSFSSLDHRWSKSLKDIYLVHSTFGIKFLHKIPEQAHLCTISGGTDLHVAVEKAAIQEKLKNAMTNDIELTTNNWRIGLLLAQA</sequence>
<accession>B4IXA2</accession>
<protein>
    <submittedName>
        <fullName evidence="1">GH16864</fullName>
    </submittedName>
</protein>
<reference evidence="1 2" key="1">
    <citation type="journal article" date="2007" name="Nature">
        <title>Evolution of genes and genomes on the Drosophila phylogeny.</title>
        <authorList>
            <consortium name="Drosophila 12 Genomes Consortium"/>
            <person name="Clark A.G."/>
            <person name="Eisen M.B."/>
            <person name="Smith D.R."/>
            <person name="Bergman C.M."/>
            <person name="Oliver B."/>
            <person name="Markow T.A."/>
            <person name="Kaufman T.C."/>
            <person name="Kellis M."/>
            <person name="Gelbart W."/>
            <person name="Iyer V.N."/>
            <person name="Pollard D.A."/>
            <person name="Sackton T.B."/>
            <person name="Larracuente A.M."/>
            <person name="Singh N.D."/>
            <person name="Abad J.P."/>
            <person name="Abt D.N."/>
            <person name="Adryan B."/>
            <person name="Aguade M."/>
            <person name="Akashi H."/>
            <person name="Anderson W.W."/>
            <person name="Aquadro C.F."/>
            <person name="Ardell D.H."/>
            <person name="Arguello R."/>
            <person name="Artieri C.G."/>
            <person name="Barbash D.A."/>
            <person name="Barker D."/>
            <person name="Barsanti P."/>
            <person name="Batterham P."/>
            <person name="Batzoglou S."/>
            <person name="Begun D."/>
            <person name="Bhutkar A."/>
            <person name="Blanco E."/>
            <person name="Bosak S.A."/>
            <person name="Bradley R.K."/>
            <person name="Brand A.D."/>
            <person name="Brent M.R."/>
            <person name="Brooks A.N."/>
            <person name="Brown R.H."/>
            <person name="Butlin R.K."/>
            <person name="Caggese C."/>
            <person name="Calvi B.R."/>
            <person name="Bernardo de Carvalho A."/>
            <person name="Caspi A."/>
            <person name="Castrezana S."/>
            <person name="Celniker S.E."/>
            <person name="Chang J.L."/>
            <person name="Chapple C."/>
            <person name="Chatterji S."/>
            <person name="Chinwalla A."/>
            <person name="Civetta A."/>
            <person name="Clifton S.W."/>
            <person name="Comeron J.M."/>
            <person name="Costello J.C."/>
            <person name="Coyne J.A."/>
            <person name="Daub J."/>
            <person name="David R.G."/>
            <person name="Delcher A.L."/>
            <person name="Delehaunty K."/>
            <person name="Do C.B."/>
            <person name="Ebling H."/>
            <person name="Edwards K."/>
            <person name="Eickbush T."/>
            <person name="Evans J.D."/>
            <person name="Filipski A."/>
            <person name="Findeiss S."/>
            <person name="Freyhult E."/>
            <person name="Fulton L."/>
            <person name="Fulton R."/>
            <person name="Garcia A.C."/>
            <person name="Gardiner A."/>
            <person name="Garfield D.A."/>
            <person name="Garvin B.E."/>
            <person name="Gibson G."/>
            <person name="Gilbert D."/>
            <person name="Gnerre S."/>
            <person name="Godfrey J."/>
            <person name="Good R."/>
            <person name="Gotea V."/>
            <person name="Gravely B."/>
            <person name="Greenberg A.J."/>
            <person name="Griffiths-Jones S."/>
            <person name="Gross S."/>
            <person name="Guigo R."/>
            <person name="Gustafson E.A."/>
            <person name="Haerty W."/>
            <person name="Hahn M.W."/>
            <person name="Halligan D.L."/>
            <person name="Halpern A.L."/>
            <person name="Halter G.M."/>
            <person name="Han M.V."/>
            <person name="Heger A."/>
            <person name="Hillier L."/>
            <person name="Hinrichs A.S."/>
            <person name="Holmes I."/>
            <person name="Hoskins R.A."/>
            <person name="Hubisz M.J."/>
            <person name="Hultmark D."/>
            <person name="Huntley M.A."/>
            <person name="Jaffe D.B."/>
            <person name="Jagadeeshan S."/>
            <person name="Jeck W.R."/>
            <person name="Johnson J."/>
            <person name="Jones C.D."/>
            <person name="Jordan W.C."/>
            <person name="Karpen G.H."/>
            <person name="Kataoka E."/>
            <person name="Keightley P.D."/>
            <person name="Kheradpour P."/>
            <person name="Kirkness E.F."/>
            <person name="Koerich L.B."/>
            <person name="Kristiansen K."/>
            <person name="Kudrna D."/>
            <person name="Kulathinal R.J."/>
            <person name="Kumar S."/>
            <person name="Kwok R."/>
            <person name="Lander E."/>
            <person name="Langley C.H."/>
            <person name="Lapoint R."/>
            <person name="Lazzaro B.P."/>
            <person name="Lee S.J."/>
            <person name="Levesque L."/>
            <person name="Li R."/>
            <person name="Lin C.F."/>
            <person name="Lin M.F."/>
            <person name="Lindblad-Toh K."/>
            <person name="Llopart A."/>
            <person name="Long M."/>
            <person name="Low L."/>
            <person name="Lozovsky E."/>
            <person name="Lu J."/>
            <person name="Luo M."/>
            <person name="Machado C.A."/>
            <person name="Makalowski W."/>
            <person name="Marzo M."/>
            <person name="Matsuda M."/>
            <person name="Matzkin L."/>
            <person name="McAllister B."/>
            <person name="McBride C.S."/>
            <person name="McKernan B."/>
            <person name="McKernan K."/>
            <person name="Mendez-Lago M."/>
            <person name="Minx P."/>
            <person name="Mollenhauer M.U."/>
            <person name="Montooth K."/>
            <person name="Mount S.M."/>
            <person name="Mu X."/>
            <person name="Myers E."/>
            <person name="Negre B."/>
            <person name="Newfeld S."/>
            <person name="Nielsen R."/>
            <person name="Noor M.A."/>
            <person name="O'Grady P."/>
            <person name="Pachter L."/>
            <person name="Papaceit M."/>
            <person name="Parisi M.J."/>
            <person name="Parisi M."/>
            <person name="Parts L."/>
            <person name="Pedersen J.S."/>
            <person name="Pesole G."/>
            <person name="Phillippy A.M."/>
            <person name="Ponting C.P."/>
            <person name="Pop M."/>
            <person name="Porcelli D."/>
            <person name="Powell J.R."/>
            <person name="Prohaska S."/>
            <person name="Pruitt K."/>
            <person name="Puig M."/>
            <person name="Quesneville H."/>
            <person name="Ram K.R."/>
            <person name="Rand D."/>
            <person name="Rasmussen M.D."/>
            <person name="Reed L.K."/>
            <person name="Reenan R."/>
            <person name="Reily A."/>
            <person name="Remington K.A."/>
            <person name="Rieger T.T."/>
            <person name="Ritchie M.G."/>
            <person name="Robin C."/>
            <person name="Rogers Y.H."/>
            <person name="Rohde C."/>
            <person name="Rozas J."/>
            <person name="Rubenfield M.J."/>
            <person name="Ruiz A."/>
            <person name="Russo S."/>
            <person name="Salzberg S.L."/>
            <person name="Sanchez-Gracia A."/>
            <person name="Saranga D.J."/>
            <person name="Sato H."/>
            <person name="Schaeffer S.W."/>
            <person name="Schatz M.C."/>
            <person name="Schlenke T."/>
            <person name="Schwartz R."/>
            <person name="Segarra C."/>
            <person name="Singh R.S."/>
            <person name="Sirot L."/>
            <person name="Sirota M."/>
            <person name="Sisneros N.B."/>
            <person name="Smith C.D."/>
            <person name="Smith T.F."/>
            <person name="Spieth J."/>
            <person name="Stage D.E."/>
            <person name="Stark A."/>
            <person name="Stephan W."/>
            <person name="Strausberg R.L."/>
            <person name="Strempel S."/>
            <person name="Sturgill D."/>
            <person name="Sutton G."/>
            <person name="Sutton G.G."/>
            <person name="Tao W."/>
            <person name="Teichmann S."/>
            <person name="Tobari Y.N."/>
            <person name="Tomimura Y."/>
            <person name="Tsolas J.M."/>
            <person name="Valente V.L."/>
            <person name="Venter E."/>
            <person name="Venter J.C."/>
            <person name="Vicario S."/>
            <person name="Vieira F.G."/>
            <person name="Vilella A.J."/>
            <person name="Villasante A."/>
            <person name="Walenz B."/>
            <person name="Wang J."/>
            <person name="Wasserman M."/>
            <person name="Watts T."/>
            <person name="Wilson D."/>
            <person name="Wilson R.K."/>
            <person name="Wing R.A."/>
            <person name="Wolfner M.F."/>
            <person name="Wong A."/>
            <person name="Wong G.K."/>
            <person name="Wu C.I."/>
            <person name="Wu G."/>
            <person name="Yamamoto D."/>
            <person name="Yang H.P."/>
            <person name="Yang S.P."/>
            <person name="Yorke J.A."/>
            <person name="Yoshida K."/>
            <person name="Zdobnov E."/>
            <person name="Zhang P."/>
            <person name="Zhang Y."/>
            <person name="Zimin A.V."/>
            <person name="Baldwin J."/>
            <person name="Abdouelleil A."/>
            <person name="Abdulkadir J."/>
            <person name="Abebe A."/>
            <person name="Abera B."/>
            <person name="Abreu J."/>
            <person name="Acer S.C."/>
            <person name="Aftuck L."/>
            <person name="Alexander A."/>
            <person name="An P."/>
            <person name="Anderson E."/>
            <person name="Anderson S."/>
            <person name="Arachi H."/>
            <person name="Azer M."/>
            <person name="Bachantsang P."/>
            <person name="Barry A."/>
            <person name="Bayul T."/>
            <person name="Berlin A."/>
            <person name="Bessette D."/>
            <person name="Bloom T."/>
            <person name="Blye J."/>
            <person name="Boguslavskiy L."/>
            <person name="Bonnet C."/>
            <person name="Boukhgalter B."/>
            <person name="Bourzgui I."/>
            <person name="Brown A."/>
            <person name="Cahill P."/>
            <person name="Channer S."/>
            <person name="Cheshatsang Y."/>
            <person name="Chuda L."/>
            <person name="Citroen M."/>
            <person name="Collymore A."/>
            <person name="Cooke P."/>
            <person name="Costello M."/>
            <person name="D'Aco K."/>
            <person name="Daza R."/>
            <person name="De Haan G."/>
            <person name="DeGray S."/>
            <person name="DeMaso C."/>
            <person name="Dhargay N."/>
            <person name="Dooley K."/>
            <person name="Dooley E."/>
            <person name="Doricent M."/>
            <person name="Dorje P."/>
            <person name="Dorjee K."/>
            <person name="Dupes A."/>
            <person name="Elong R."/>
            <person name="Falk J."/>
            <person name="Farina A."/>
            <person name="Faro S."/>
            <person name="Ferguson D."/>
            <person name="Fisher S."/>
            <person name="Foley C.D."/>
            <person name="Franke A."/>
            <person name="Friedrich D."/>
            <person name="Gadbois L."/>
            <person name="Gearin G."/>
            <person name="Gearin C.R."/>
            <person name="Giannoukos G."/>
            <person name="Goode T."/>
            <person name="Graham J."/>
            <person name="Grandbois E."/>
            <person name="Grewal S."/>
            <person name="Gyaltsen K."/>
            <person name="Hafez N."/>
            <person name="Hagos B."/>
            <person name="Hall J."/>
            <person name="Henson C."/>
            <person name="Hollinger A."/>
            <person name="Honan T."/>
            <person name="Huard M.D."/>
            <person name="Hughes L."/>
            <person name="Hurhula B."/>
            <person name="Husby M.E."/>
            <person name="Kamat A."/>
            <person name="Kanga B."/>
            <person name="Kashin S."/>
            <person name="Khazanovich D."/>
            <person name="Kisner P."/>
            <person name="Lance K."/>
            <person name="Lara M."/>
            <person name="Lee W."/>
            <person name="Lennon N."/>
            <person name="Letendre F."/>
            <person name="LeVine R."/>
            <person name="Lipovsky A."/>
            <person name="Liu X."/>
            <person name="Liu J."/>
            <person name="Liu S."/>
            <person name="Lokyitsang T."/>
            <person name="Lokyitsang Y."/>
            <person name="Lubonja R."/>
            <person name="Lui A."/>
            <person name="MacDonald P."/>
            <person name="Magnisalis V."/>
            <person name="Maru K."/>
            <person name="Matthews C."/>
            <person name="McCusker W."/>
            <person name="McDonough S."/>
            <person name="Mehta T."/>
            <person name="Meldrim J."/>
            <person name="Meneus L."/>
            <person name="Mihai O."/>
            <person name="Mihalev A."/>
            <person name="Mihova T."/>
            <person name="Mittelman R."/>
            <person name="Mlenga V."/>
            <person name="Montmayeur A."/>
            <person name="Mulrain L."/>
            <person name="Navidi A."/>
            <person name="Naylor J."/>
            <person name="Negash T."/>
            <person name="Nguyen T."/>
            <person name="Nguyen N."/>
            <person name="Nicol R."/>
            <person name="Norbu C."/>
            <person name="Norbu N."/>
            <person name="Novod N."/>
            <person name="O'Neill B."/>
            <person name="Osman S."/>
            <person name="Markiewicz E."/>
            <person name="Oyono O.L."/>
            <person name="Patti C."/>
            <person name="Phunkhang P."/>
            <person name="Pierre F."/>
            <person name="Priest M."/>
            <person name="Raghuraman S."/>
            <person name="Rege F."/>
            <person name="Reyes R."/>
            <person name="Rise C."/>
            <person name="Rogov P."/>
            <person name="Ross K."/>
            <person name="Ryan E."/>
            <person name="Settipalli S."/>
            <person name="Shea T."/>
            <person name="Sherpa N."/>
            <person name="Shi L."/>
            <person name="Shih D."/>
            <person name="Sparrow T."/>
            <person name="Spaulding J."/>
            <person name="Stalker J."/>
            <person name="Stange-Thomann N."/>
            <person name="Stavropoulos S."/>
            <person name="Stone C."/>
            <person name="Strader C."/>
            <person name="Tesfaye S."/>
            <person name="Thomson T."/>
            <person name="Thoulutsang Y."/>
            <person name="Thoulutsang D."/>
            <person name="Topham K."/>
            <person name="Topping I."/>
            <person name="Tsamla T."/>
            <person name="Vassiliev H."/>
            <person name="Vo A."/>
            <person name="Wangchuk T."/>
            <person name="Wangdi T."/>
            <person name="Weiand M."/>
            <person name="Wilkinson J."/>
            <person name="Wilson A."/>
            <person name="Yadav S."/>
            <person name="Young G."/>
            <person name="Yu Q."/>
            <person name="Zembek L."/>
            <person name="Zhong D."/>
            <person name="Zimmer A."/>
            <person name="Zwirko Z."/>
            <person name="Jaffe D.B."/>
            <person name="Alvarez P."/>
            <person name="Brockman W."/>
            <person name="Butler J."/>
            <person name="Chin C."/>
            <person name="Gnerre S."/>
            <person name="Grabherr M."/>
            <person name="Kleber M."/>
            <person name="Mauceli E."/>
            <person name="MacCallum I."/>
        </authorList>
    </citation>
    <scope>NUCLEOTIDE SEQUENCE [LARGE SCALE GENOMIC DNA]</scope>
    <source>
        <strain evidence="2">Tucson 15287-2541.00</strain>
    </source>
</reference>
<dbReference type="EMBL" id="CH916366">
    <property type="protein sequence ID" value="EDV97434.1"/>
    <property type="molecule type" value="Genomic_DNA"/>
</dbReference>
<keyword evidence="2" id="KW-1185">Reference proteome</keyword>